<dbReference type="SMART" id="SM00861">
    <property type="entry name" value="Transket_pyr"/>
    <property type="match status" value="1"/>
</dbReference>
<organism evidence="3 4">
    <name type="scientific">Priestia megaterium</name>
    <name type="common">Bacillus megaterium</name>
    <dbReference type="NCBI Taxonomy" id="1404"/>
    <lineage>
        <taxon>Bacteria</taxon>
        <taxon>Bacillati</taxon>
        <taxon>Bacillota</taxon>
        <taxon>Bacilli</taxon>
        <taxon>Bacillales</taxon>
        <taxon>Bacillaceae</taxon>
        <taxon>Priestia</taxon>
    </lineage>
</organism>
<proteinExistence type="predicted"/>
<gene>
    <name evidence="3" type="ORF">C3744_18595</name>
</gene>
<dbReference type="RefSeq" id="WP_116075976.1">
    <property type="nucleotide sequence ID" value="NZ_CP187630.1"/>
</dbReference>
<evidence type="ECO:0000313" key="3">
    <source>
        <dbReference type="EMBL" id="RDZ12308.1"/>
    </source>
</evidence>
<dbReference type="FunFam" id="3.40.50.970:FF:000001">
    <property type="entry name" value="Pyruvate dehydrogenase E1 beta subunit"/>
    <property type="match status" value="1"/>
</dbReference>
<dbReference type="InterPro" id="IPR005475">
    <property type="entry name" value="Transketolase-like_Pyr-bd"/>
</dbReference>
<dbReference type="EMBL" id="PQWM01000022">
    <property type="protein sequence ID" value="RDZ12308.1"/>
    <property type="molecule type" value="Genomic_DNA"/>
</dbReference>
<name>A0A3D8WZA0_PRIMG</name>
<dbReference type="Pfam" id="PF02780">
    <property type="entry name" value="Transketolase_C"/>
    <property type="match status" value="1"/>
</dbReference>
<dbReference type="InterPro" id="IPR033248">
    <property type="entry name" value="Transketolase_C"/>
</dbReference>
<comment type="caution">
    <text evidence="3">The sequence shown here is derived from an EMBL/GenBank/DDBJ whole genome shotgun (WGS) entry which is preliminary data.</text>
</comment>
<keyword evidence="1" id="KW-0560">Oxidoreductase</keyword>
<dbReference type="PANTHER" id="PTHR43257">
    <property type="entry name" value="PYRUVATE DEHYDROGENASE E1 COMPONENT BETA SUBUNIT"/>
    <property type="match status" value="1"/>
</dbReference>
<evidence type="ECO:0000313" key="4">
    <source>
        <dbReference type="Proteomes" id="UP000256519"/>
    </source>
</evidence>
<feature type="domain" description="Transketolase-like pyrimidine-binding" evidence="2">
    <location>
        <begin position="5"/>
        <end position="192"/>
    </location>
</feature>
<dbReference type="Gene3D" id="3.40.50.920">
    <property type="match status" value="1"/>
</dbReference>
<evidence type="ECO:0000256" key="1">
    <source>
        <dbReference type="ARBA" id="ARBA00023002"/>
    </source>
</evidence>
<dbReference type="SUPFAM" id="SSF52922">
    <property type="entry name" value="TK C-terminal domain-like"/>
    <property type="match status" value="1"/>
</dbReference>
<dbReference type="NCBIfam" id="NF006667">
    <property type="entry name" value="PRK09212.1"/>
    <property type="match status" value="1"/>
</dbReference>
<dbReference type="Proteomes" id="UP000256519">
    <property type="component" value="Unassembled WGS sequence"/>
</dbReference>
<dbReference type="GO" id="GO:0016491">
    <property type="term" value="F:oxidoreductase activity"/>
    <property type="evidence" value="ECO:0007669"/>
    <property type="project" value="UniProtKB-KW"/>
</dbReference>
<sequence length="344" mass="37060">MTRKLSMSEAINEAMKLAMRKDENVILLGEDVAGGAEIDHLQDDEAWGGVLGVTKGLVQEFGRERILDTPISEAAYIGAAMGAAATGLRPVAELMFNDFIGCCLDQVLNQGAKFRYMFGGKAEVPVTIRTTHGAGFRAAAQHSQSLYALFTSIPGIKVVVPSNPYDAKGLLLAAIEDNDPVIFFEDKTLYNMKGEVPEGYYTIPLGKADVKREGTDLTIVAIGKQVNTALTAADQLSHKGIDVEVVDPRSLSPFDEETILSSVEKTNRLIVIDEANPRCSIATDIAALVADKGFDMLDAPIKRITAPHTPVPFSPPLEDIYLPTSQKVIEVVSELLGDKSLLSV</sequence>
<evidence type="ECO:0000259" key="2">
    <source>
        <dbReference type="SMART" id="SM00861"/>
    </source>
</evidence>
<dbReference type="SUPFAM" id="SSF52518">
    <property type="entry name" value="Thiamin diphosphate-binding fold (THDP-binding)"/>
    <property type="match status" value="1"/>
</dbReference>
<dbReference type="PANTHER" id="PTHR43257:SF3">
    <property type="entry name" value="ACETOIN:2,6-DICHLOROPHENOLINDOPHENOL OXIDOREDUCTASE SUBUNIT BETA"/>
    <property type="match status" value="1"/>
</dbReference>
<dbReference type="Gene3D" id="3.40.50.970">
    <property type="match status" value="1"/>
</dbReference>
<dbReference type="FunFam" id="3.40.50.920:FF:000001">
    <property type="entry name" value="Pyruvate dehydrogenase E1 beta subunit"/>
    <property type="match status" value="1"/>
</dbReference>
<accession>A0A3D8WZA0</accession>
<dbReference type="InterPro" id="IPR009014">
    <property type="entry name" value="Transketo_C/PFOR_II"/>
</dbReference>
<dbReference type="CDD" id="cd07036">
    <property type="entry name" value="TPP_PYR_E1-PDHc-beta_like"/>
    <property type="match status" value="1"/>
</dbReference>
<dbReference type="Pfam" id="PF02779">
    <property type="entry name" value="Transket_pyr"/>
    <property type="match status" value="1"/>
</dbReference>
<protein>
    <submittedName>
        <fullName evidence="3">Alpha-ketoacid dehydrogenase subunit beta</fullName>
    </submittedName>
</protein>
<reference evidence="3 4" key="1">
    <citation type="journal article" date="2018" name="Appl. Environ. Microbiol.">
        <title>Antimicrobial susceptibility testing and tentative epidemiological cut-off values of five Bacillus species relevant for use as animal feed additives or for plant protection.</title>
        <authorList>
            <person name="Agerso Y."/>
            <person name="Stuer-Lauridsen B."/>
            <person name="Bjerre K."/>
            <person name="Jensen M.G."/>
            <person name="Johansen E."/>
            <person name="Bennedsen M."/>
            <person name="Brockmann E."/>
            <person name="Nielsen B."/>
        </authorList>
    </citation>
    <scope>NUCLEOTIDE SEQUENCE [LARGE SCALE GENOMIC DNA]</scope>
    <source>
        <strain evidence="3 4">CHCC20162</strain>
    </source>
</reference>
<dbReference type="AlphaFoldDB" id="A0A3D8WZA0"/>
<dbReference type="InterPro" id="IPR029061">
    <property type="entry name" value="THDP-binding"/>
</dbReference>